<sequence length="319" mass="35595">MSNVPGAIPSAAAGMPYHSAKRTRLEYSTVVKTGLIDPSLKASEPQKNILGSSAKKIGCGWSQFPGYINSAIEYMSLFIGTKSKDSEEHIIKSMQINSEEKAEQYDEFNIDKKPVENSLELCDQQISSNCVMYSRNTSVGKFKFLSLKEYICVESKKNLAKISSGLQIAVKNKSGEKKIILTGDFNMDPKKTMNWINRMGVGLIRTPIYNSKGSRLKGSKMGRMIYHICSTSPVFKYISVSAIKKCQYIRSFFGNGSLDVSNILKTVETIIKIDREKIQINSDKIINNNYYSLLNNSIKNNSEELGTNECIEKLLGVPT</sequence>
<dbReference type="AlphaFoldDB" id="A0A2T9Y0P6"/>
<protein>
    <submittedName>
        <fullName evidence="1">Uncharacterized protein</fullName>
    </submittedName>
</protein>
<evidence type="ECO:0000313" key="2">
    <source>
        <dbReference type="Proteomes" id="UP000245383"/>
    </source>
</evidence>
<evidence type="ECO:0000313" key="1">
    <source>
        <dbReference type="EMBL" id="PVU85854.1"/>
    </source>
</evidence>
<organism evidence="1 2">
    <name type="scientific">Smittium simulii</name>
    <dbReference type="NCBI Taxonomy" id="133385"/>
    <lineage>
        <taxon>Eukaryota</taxon>
        <taxon>Fungi</taxon>
        <taxon>Fungi incertae sedis</taxon>
        <taxon>Zoopagomycota</taxon>
        <taxon>Kickxellomycotina</taxon>
        <taxon>Harpellomycetes</taxon>
        <taxon>Harpellales</taxon>
        <taxon>Legeriomycetaceae</taxon>
        <taxon>Smittium</taxon>
    </lineage>
</organism>
<gene>
    <name evidence="1" type="ORF">BB561_006888</name>
</gene>
<dbReference type="Proteomes" id="UP000245383">
    <property type="component" value="Unassembled WGS sequence"/>
</dbReference>
<name>A0A2T9Y0P6_9FUNG</name>
<comment type="caution">
    <text evidence="1">The sequence shown here is derived from an EMBL/GenBank/DDBJ whole genome shotgun (WGS) entry which is preliminary data.</text>
</comment>
<dbReference type="EMBL" id="MBFR01000783">
    <property type="protein sequence ID" value="PVU85854.1"/>
    <property type="molecule type" value="Genomic_DNA"/>
</dbReference>
<reference evidence="1 2" key="1">
    <citation type="journal article" date="2018" name="MBio">
        <title>Comparative Genomics Reveals the Core Gene Toolbox for the Fungus-Insect Symbiosis.</title>
        <authorList>
            <person name="Wang Y."/>
            <person name="Stata M."/>
            <person name="Wang W."/>
            <person name="Stajich J.E."/>
            <person name="White M.M."/>
            <person name="Moncalvo J.M."/>
        </authorList>
    </citation>
    <scope>NUCLEOTIDE SEQUENCE [LARGE SCALE GENOMIC DNA]</scope>
    <source>
        <strain evidence="1 2">SWE-8-4</strain>
    </source>
</reference>
<proteinExistence type="predicted"/>
<accession>A0A2T9Y0P6</accession>
<keyword evidence="2" id="KW-1185">Reference proteome</keyword>